<protein>
    <submittedName>
        <fullName evidence="1">Uncharacterized protein</fullName>
    </submittedName>
</protein>
<name>A0ACD5TSM1_AVESA</name>
<dbReference type="EnsemblPlants" id="AVESA.00010b.r2.1CG0119580.1">
    <property type="protein sequence ID" value="AVESA.00010b.r2.1CG0119580.1.CDS"/>
    <property type="gene ID" value="AVESA.00010b.r2.1CG0119580"/>
</dbReference>
<dbReference type="Proteomes" id="UP001732700">
    <property type="component" value="Chromosome 1C"/>
</dbReference>
<keyword evidence="2" id="KW-1185">Reference proteome</keyword>
<proteinExistence type="predicted"/>
<evidence type="ECO:0000313" key="2">
    <source>
        <dbReference type="Proteomes" id="UP001732700"/>
    </source>
</evidence>
<reference evidence="1" key="2">
    <citation type="submission" date="2025-09" db="UniProtKB">
        <authorList>
            <consortium name="EnsemblPlants"/>
        </authorList>
    </citation>
    <scope>IDENTIFICATION</scope>
</reference>
<organism evidence="1 2">
    <name type="scientific">Avena sativa</name>
    <name type="common">Oat</name>
    <dbReference type="NCBI Taxonomy" id="4498"/>
    <lineage>
        <taxon>Eukaryota</taxon>
        <taxon>Viridiplantae</taxon>
        <taxon>Streptophyta</taxon>
        <taxon>Embryophyta</taxon>
        <taxon>Tracheophyta</taxon>
        <taxon>Spermatophyta</taxon>
        <taxon>Magnoliopsida</taxon>
        <taxon>Liliopsida</taxon>
        <taxon>Poales</taxon>
        <taxon>Poaceae</taxon>
        <taxon>BOP clade</taxon>
        <taxon>Pooideae</taxon>
        <taxon>Poodae</taxon>
        <taxon>Poeae</taxon>
        <taxon>Poeae Chloroplast Group 1 (Aveneae type)</taxon>
        <taxon>Aveninae</taxon>
        <taxon>Avena</taxon>
    </lineage>
</organism>
<reference evidence="1" key="1">
    <citation type="submission" date="2021-05" db="EMBL/GenBank/DDBJ databases">
        <authorList>
            <person name="Scholz U."/>
            <person name="Mascher M."/>
            <person name="Fiebig A."/>
        </authorList>
    </citation>
    <scope>NUCLEOTIDE SEQUENCE [LARGE SCALE GENOMIC DNA]</scope>
</reference>
<evidence type="ECO:0000313" key="1">
    <source>
        <dbReference type="EnsemblPlants" id="AVESA.00010b.r2.1CG0119580.1.CDS"/>
    </source>
</evidence>
<sequence length="739" mass="81725">MAQLLHHQDSGLNGKETQGRRWSFLQFFGLRRRPRSMKMLTDKKHGQEKSTGGSMLRGCYVPLKDEDSGVTDDHKSTQDRNKHKGSKKNSGKTSLKSLISRKFYGKEGHKEKMLPVAPRLLRTLSIHYLESNVYVFEGESAPNGDGSSHGAKFSQQNATGTNLQHNTLDGSGSDASFSRLLSRGEEHVKRKSHRSISMDGILHKVPYGNKVSGDTIIEELPRSASATYYRDGLKPFTSRRHLNQGFQRSRSLSESLESYSHLLESISSREAKRALTSSKSTRDHSLDGPGVTTELQRSSSSQLRSKGLTRFAEYLVIPEDALASNAPDKIVLDGDVEFAADESSCNEVAGGCENTMLLEEYLSEEKRDAAASTEAGFCIAPISSEVVDISEEHSATACVDDQVLPSTEISLCTDPSRPKVDIPEEDEPTLLSLLQSEDIGITEQHEAPSDDEIQSCAAQPSEDTSVAEEHPMISNDNHIQSFEGTCCVPDLNQDSEDELNLGCEQETESPTSVLDVAFSDHEMLDDSSSLEENIVHSNEVDDSVGDVNDLNVQESNLSDLNDFSLQEADPKNEAVLNYVKDIFSKSSFTKETLFDTWRSQNIAALEDEGCQHNELSFSAAVESDLAIADMCADEFLLFDLTNEALLDMYRKYAARSRFTSRPKPVGQNALRELCSRVSCQLDDQQTWFGLDVDGLLSSDLAKADRWVEFRGDGDLVGEKVADLVLDRLVTELALQLIKF</sequence>
<accession>A0ACD5TSM1</accession>